<reference evidence="1" key="1">
    <citation type="journal article" date="2020" name="Stud. Mycol.">
        <title>101 Dothideomycetes genomes: a test case for predicting lifestyles and emergence of pathogens.</title>
        <authorList>
            <person name="Haridas S."/>
            <person name="Albert R."/>
            <person name="Binder M."/>
            <person name="Bloem J."/>
            <person name="Labutti K."/>
            <person name="Salamov A."/>
            <person name="Andreopoulos B."/>
            <person name="Baker S."/>
            <person name="Barry K."/>
            <person name="Bills G."/>
            <person name="Bluhm B."/>
            <person name="Cannon C."/>
            <person name="Castanera R."/>
            <person name="Culley D."/>
            <person name="Daum C."/>
            <person name="Ezra D."/>
            <person name="Gonzalez J."/>
            <person name="Henrissat B."/>
            <person name="Kuo A."/>
            <person name="Liang C."/>
            <person name="Lipzen A."/>
            <person name="Lutzoni F."/>
            <person name="Magnuson J."/>
            <person name="Mondo S."/>
            <person name="Nolan M."/>
            <person name="Ohm R."/>
            <person name="Pangilinan J."/>
            <person name="Park H.-J."/>
            <person name="Ramirez L."/>
            <person name="Alfaro M."/>
            <person name="Sun H."/>
            <person name="Tritt A."/>
            <person name="Yoshinaga Y."/>
            <person name="Zwiers L.-H."/>
            <person name="Turgeon B."/>
            <person name="Goodwin S."/>
            <person name="Spatafora J."/>
            <person name="Crous P."/>
            <person name="Grigoriev I."/>
        </authorList>
    </citation>
    <scope>NUCLEOTIDE SEQUENCE</scope>
    <source>
        <strain evidence="1">CBS 122681</strain>
    </source>
</reference>
<evidence type="ECO:0000313" key="2">
    <source>
        <dbReference type="Proteomes" id="UP000799324"/>
    </source>
</evidence>
<sequence>MKAHSAISNGASGHTFPLRSSIIDIQLEARQRIFRLKNMPLKQAPLEVKNVPIQGARREYFEDARKNHVPRYLFRAYAYTSGGGPTISRNSVTEIVPPAFLQNGYPARHAAWEDSINTFYNMREGDIENMARKHYQGDTRNPPTGFSSWASSMLLALCYAQYLMKEGHAGGVHIAVMDTKQLDREVPVWHVPLSPRTRRPRDMSKVFDLLPELRKHFKMSFGHDLRASIFQSKSQRLDLKSLAIIRDIASLFGSLCLPVAVALINTRPRPWMEDNNEQQHLTDEDLGLILEGLGAPTIPTGLSKETWLVQGMVDTHIGQGMVDTHDFPDVRQWIKFLRVLVQYDAKARGRGETELESNAVPEK</sequence>
<dbReference type="Proteomes" id="UP000799324">
    <property type="component" value="Unassembled WGS sequence"/>
</dbReference>
<proteinExistence type="predicted"/>
<evidence type="ECO:0000313" key="1">
    <source>
        <dbReference type="EMBL" id="KAF2653987.1"/>
    </source>
</evidence>
<organism evidence="1 2">
    <name type="scientific">Lophiostoma macrostomum CBS 122681</name>
    <dbReference type="NCBI Taxonomy" id="1314788"/>
    <lineage>
        <taxon>Eukaryota</taxon>
        <taxon>Fungi</taxon>
        <taxon>Dikarya</taxon>
        <taxon>Ascomycota</taxon>
        <taxon>Pezizomycotina</taxon>
        <taxon>Dothideomycetes</taxon>
        <taxon>Pleosporomycetidae</taxon>
        <taxon>Pleosporales</taxon>
        <taxon>Lophiostomataceae</taxon>
        <taxon>Lophiostoma</taxon>
    </lineage>
</organism>
<name>A0A6A6T3U8_9PLEO</name>
<dbReference type="EMBL" id="MU004371">
    <property type="protein sequence ID" value="KAF2653987.1"/>
    <property type="molecule type" value="Genomic_DNA"/>
</dbReference>
<dbReference type="AlphaFoldDB" id="A0A6A6T3U8"/>
<dbReference type="OrthoDB" id="5295996at2759"/>
<gene>
    <name evidence="1" type="ORF">K491DRAFT_680030</name>
</gene>
<protein>
    <submittedName>
        <fullName evidence="1">Uncharacterized protein</fullName>
    </submittedName>
</protein>
<keyword evidence="2" id="KW-1185">Reference proteome</keyword>
<accession>A0A6A6T3U8</accession>